<organism evidence="1 2">
    <name type="scientific">Poriferisphaera corsica</name>
    <dbReference type="NCBI Taxonomy" id="2528020"/>
    <lineage>
        <taxon>Bacteria</taxon>
        <taxon>Pseudomonadati</taxon>
        <taxon>Planctomycetota</taxon>
        <taxon>Phycisphaerae</taxon>
        <taxon>Phycisphaerales</taxon>
        <taxon>Phycisphaeraceae</taxon>
        <taxon>Poriferisphaera</taxon>
    </lineage>
</organism>
<dbReference type="KEGG" id="pcor:KS4_35550"/>
<proteinExistence type="predicted"/>
<keyword evidence="2" id="KW-1185">Reference proteome</keyword>
<dbReference type="Proteomes" id="UP000317369">
    <property type="component" value="Chromosome"/>
</dbReference>
<sequence>MIKGFPREYVALLVNMKCFLFKVIPSLSDGGEDPKKGKLTV</sequence>
<dbReference type="AlphaFoldDB" id="A0A517YZ23"/>
<gene>
    <name evidence="1" type="ORF">KS4_35550</name>
</gene>
<accession>A0A517YZ23</accession>
<reference evidence="1 2" key="1">
    <citation type="submission" date="2019-02" db="EMBL/GenBank/DDBJ databases">
        <title>Deep-cultivation of Planctomycetes and their phenomic and genomic characterization uncovers novel biology.</title>
        <authorList>
            <person name="Wiegand S."/>
            <person name="Jogler M."/>
            <person name="Boedeker C."/>
            <person name="Pinto D."/>
            <person name="Vollmers J."/>
            <person name="Rivas-Marin E."/>
            <person name="Kohn T."/>
            <person name="Peeters S.H."/>
            <person name="Heuer A."/>
            <person name="Rast P."/>
            <person name="Oberbeckmann S."/>
            <person name="Bunk B."/>
            <person name="Jeske O."/>
            <person name="Meyerdierks A."/>
            <person name="Storesund J.E."/>
            <person name="Kallscheuer N."/>
            <person name="Luecker S."/>
            <person name="Lage O.M."/>
            <person name="Pohl T."/>
            <person name="Merkel B.J."/>
            <person name="Hornburger P."/>
            <person name="Mueller R.-W."/>
            <person name="Bruemmer F."/>
            <person name="Labrenz M."/>
            <person name="Spormann A.M."/>
            <person name="Op den Camp H."/>
            <person name="Overmann J."/>
            <person name="Amann R."/>
            <person name="Jetten M.S.M."/>
            <person name="Mascher T."/>
            <person name="Medema M.H."/>
            <person name="Devos D.P."/>
            <person name="Kaster A.-K."/>
            <person name="Ovreas L."/>
            <person name="Rohde M."/>
            <person name="Galperin M.Y."/>
            <person name="Jogler C."/>
        </authorList>
    </citation>
    <scope>NUCLEOTIDE SEQUENCE [LARGE SCALE GENOMIC DNA]</scope>
    <source>
        <strain evidence="1 2">KS4</strain>
    </source>
</reference>
<evidence type="ECO:0000313" key="1">
    <source>
        <dbReference type="EMBL" id="QDU35472.1"/>
    </source>
</evidence>
<name>A0A517YZ23_9BACT</name>
<evidence type="ECO:0000313" key="2">
    <source>
        <dbReference type="Proteomes" id="UP000317369"/>
    </source>
</evidence>
<dbReference type="EMBL" id="CP036425">
    <property type="protein sequence ID" value="QDU35472.1"/>
    <property type="molecule type" value="Genomic_DNA"/>
</dbReference>
<protein>
    <submittedName>
        <fullName evidence="1">Uncharacterized protein</fullName>
    </submittedName>
</protein>